<dbReference type="GO" id="GO:0051213">
    <property type="term" value="F:dioxygenase activity"/>
    <property type="evidence" value="ECO:0007669"/>
    <property type="project" value="UniProtKB-KW"/>
</dbReference>
<protein>
    <submittedName>
        <fullName evidence="8">Taurine catabolism dioxygenase</fullName>
    </submittedName>
</protein>
<dbReference type="PANTHER" id="PTHR43779:SF3">
    <property type="entry name" value="(3R)-3-[(CARBOXYMETHYL)AMINO]FATTY ACID OXYGENASE_DECARBOXYLASE"/>
    <property type="match status" value="1"/>
</dbReference>
<evidence type="ECO:0000313" key="8">
    <source>
        <dbReference type="EMBL" id="GHA61384.1"/>
    </source>
</evidence>
<evidence type="ECO:0000313" key="9">
    <source>
        <dbReference type="Proteomes" id="UP000653644"/>
    </source>
</evidence>
<proteinExistence type="inferred from homology"/>
<keyword evidence="5" id="KW-0560">Oxidoreductase</keyword>
<feature type="domain" description="TauD/TfdA-like" evidence="7">
    <location>
        <begin position="12"/>
        <end position="269"/>
    </location>
</feature>
<comment type="cofactor">
    <cofactor evidence="1">
        <name>Fe(2+)</name>
        <dbReference type="ChEBI" id="CHEBI:29033"/>
    </cofactor>
</comment>
<evidence type="ECO:0000256" key="2">
    <source>
        <dbReference type="ARBA" id="ARBA00005896"/>
    </source>
</evidence>
<evidence type="ECO:0000256" key="3">
    <source>
        <dbReference type="ARBA" id="ARBA00022723"/>
    </source>
</evidence>
<keyword evidence="4 8" id="KW-0223">Dioxygenase</keyword>
<dbReference type="PANTHER" id="PTHR43779">
    <property type="entry name" value="DIOXYGENASE RV0097-RELATED"/>
    <property type="match status" value="1"/>
</dbReference>
<name>A0ABQ3D7Y7_9ACTN</name>
<accession>A0ABQ3D7Y7</accession>
<dbReference type="EMBL" id="BMVN01000044">
    <property type="protein sequence ID" value="GHA61384.1"/>
    <property type="molecule type" value="Genomic_DNA"/>
</dbReference>
<organism evidence="8 9">
    <name type="scientific">Streptomyces canarius</name>
    <dbReference type="NCBI Taxonomy" id="285453"/>
    <lineage>
        <taxon>Bacteria</taxon>
        <taxon>Bacillati</taxon>
        <taxon>Actinomycetota</taxon>
        <taxon>Actinomycetes</taxon>
        <taxon>Kitasatosporales</taxon>
        <taxon>Streptomycetaceae</taxon>
        <taxon>Streptomyces</taxon>
    </lineage>
</organism>
<sequence length="293" mass="33130">MRIDAGTDRLMGATVTGLHLSSASETEVAELREAVYSNRILLIKDQNLAPKELVELGRALGTIEVYYEPMYHHPEHPEIFVSGTKPGESFEGVPQTGKFWHADYSFMAHPFGITMTSPQIVPKGKRGTYYIDMAKAFAALPEDLKDLLRGTRVEHSPRRYFKIRPSDVYRPIHELQAEIEEITPAVFHPTVFRHPVTGEEILYVSEAASFGFVDEDGRRLAPEILHEVLERTGQLDQTFTHPNIHLQTFTEGDLLVWDNRALVHRALHSPKPEPAQSYRVTVHDQHPFFGAGA</sequence>
<evidence type="ECO:0000256" key="5">
    <source>
        <dbReference type="ARBA" id="ARBA00023002"/>
    </source>
</evidence>
<keyword evidence="3" id="KW-0479">Metal-binding</keyword>
<dbReference type="Gene3D" id="3.60.130.10">
    <property type="entry name" value="Clavaminate synthase-like"/>
    <property type="match status" value="1"/>
</dbReference>
<comment type="similarity">
    <text evidence="2">Belongs to the TfdA dioxygenase family.</text>
</comment>
<evidence type="ECO:0000256" key="1">
    <source>
        <dbReference type="ARBA" id="ARBA00001954"/>
    </source>
</evidence>
<evidence type="ECO:0000256" key="6">
    <source>
        <dbReference type="ARBA" id="ARBA00023004"/>
    </source>
</evidence>
<evidence type="ECO:0000256" key="4">
    <source>
        <dbReference type="ARBA" id="ARBA00022964"/>
    </source>
</evidence>
<dbReference type="Pfam" id="PF02668">
    <property type="entry name" value="TauD"/>
    <property type="match status" value="1"/>
</dbReference>
<evidence type="ECO:0000259" key="7">
    <source>
        <dbReference type="Pfam" id="PF02668"/>
    </source>
</evidence>
<keyword evidence="6" id="KW-0408">Iron</keyword>
<dbReference type="SUPFAM" id="SSF51197">
    <property type="entry name" value="Clavaminate synthase-like"/>
    <property type="match status" value="1"/>
</dbReference>
<dbReference type="InterPro" id="IPR042098">
    <property type="entry name" value="TauD-like_sf"/>
</dbReference>
<gene>
    <name evidence="8" type="ORF">GCM10010345_76920</name>
</gene>
<dbReference type="InterPro" id="IPR003819">
    <property type="entry name" value="TauD/TfdA-like"/>
</dbReference>
<keyword evidence="9" id="KW-1185">Reference proteome</keyword>
<comment type="caution">
    <text evidence="8">The sequence shown here is derived from an EMBL/GenBank/DDBJ whole genome shotgun (WGS) entry which is preliminary data.</text>
</comment>
<dbReference type="Proteomes" id="UP000653644">
    <property type="component" value="Unassembled WGS sequence"/>
</dbReference>
<reference evidence="9" key="1">
    <citation type="journal article" date="2019" name="Int. J. Syst. Evol. Microbiol.">
        <title>The Global Catalogue of Microorganisms (GCM) 10K type strain sequencing project: providing services to taxonomists for standard genome sequencing and annotation.</title>
        <authorList>
            <consortium name="The Broad Institute Genomics Platform"/>
            <consortium name="The Broad Institute Genome Sequencing Center for Infectious Disease"/>
            <person name="Wu L."/>
            <person name="Ma J."/>
        </authorList>
    </citation>
    <scope>NUCLEOTIDE SEQUENCE [LARGE SCALE GENOMIC DNA]</scope>
    <source>
        <strain evidence="9">JCM 4733</strain>
    </source>
</reference>
<dbReference type="InterPro" id="IPR051178">
    <property type="entry name" value="TfdA_dioxygenase"/>
</dbReference>